<name>A0A7R8CZZ0_LEPSM</name>
<dbReference type="PANTHER" id="PTHR46641">
    <property type="entry name" value="FMRFAMIDE RECEPTOR-RELATED"/>
    <property type="match status" value="1"/>
</dbReference>
<dbReference type="AlphaFoldDB" id="A0A7R8CZZ0"/>
<keyword evidence="11" id="KW-1185">Reference proteome</keyword>
<dbReference type="Gene3D" id="1.20.1070.10">
    <property type="entry name" value="Rhodopsin 7-helix transmembrane proteins"/>
    <property type="match status" value="2"/>
</dbReference>
<dbReference type="Proteomes" id="UP000675881">
    <property type="component" value="Chromosome 6"/>
</dbReference>
<evidence type="ECO:0000256" key="5">
    <source>
        <dbReference type="ARBA" id="ARBA00023136"/>
    </source>
</evidence>
<feature type="domain" description="G-protein coupled receptors family 1 profile" evidence="9">
    <location>
        <begin position="237"/>
        <end position="627"/>
    </location>
</feature>
<feature type="transmembrane region" description="Helical" evidence="8">
    <location>
        <begin position="220"/>
        <end position="245"/>
    </location>
</feature>
<dbReference type="InterPro" id="IPR017452">
    <property type="entry name" value="GPCR_Rhodpsn_7TM"/>
</dbReference>
<dbReference type="PRINTS" id="PR00237">
    <property type="entry name" value="GPCRRHODOPSN"/>
</dbReference>
<comment type="subcellular location">
    <subcellularLocation>
        <location evidence="1">Membrane</location>
    </subcellularLocation>
</comment>
<dbReference type="PANTHER" id="PTHR46641:SF2">
    <property type="entry name" value="FMRFAMIDE RECEPTOR"/>
    <property type="match status" value="1"/>
</dbReference>
<evidence type="ECO:0000256" key="1">
    <source>
        <dbReference type="ARBA" id="ARBA00004370"/>
    </source>
</evidence>
<keyword evidence="5 8" id="KW-0472">Membrane</keyword>
<evidence type="ECO:0000313" key="11">
    <source>
        <dbReference type="Proteomes" id="UP000675881"/>
    </source>
</evidence>
<feature type="compositionally biased region" description="Low complexity" evidence="7">
    <location>
        <begin position="515"/>
        <end position="528"/>
    </location>
</feature>
<dbReference type="PROSITE" id="PS50262">
    <property type="entry name" value="G_PROTEIN_RECEP_F1_2"/>
    <property type="match status" value="1"/>
</dbReference>
<evidence type="ECO:0000256" key="2">
    <source>
        <dbReference type="ARBA" id="ARBA00010663"/>
    </source>
</evidence>
<dbReference type="Pfam" id="PF00001">
    <property type="entry name" value="7tm_1"/>
    <property type="match status" value="1"/>
</dbReference>
<dbReference type="InterPro" id="IPR000276">
    <property type="entry name" value="GPCR_Rhodpsn"/>
</dbReference>
<dbReference type="GO" id="GO:0004930">
    <property type="term" value="F:G protein-coupled receptor activity"/>
    <property type="evidence" value="ECO:0007669"/>
    <property type="project" value="UniProtKB-KW"/>
</dbReference>
<dbReference type="GO" id="GO:0016020">
    <property type="term" value="C:membrane"/>
    <property type="evidence" value="ECO:0007669"/>
    <property type="project" value="UniProtKB-SubCell"/>
</dbReference>
<reference evidence="10" key="1">
    <citation type="submission" date="2021-02" db="EMBL/GenBank/DDBJ databases">
        <authorList>
            <person name="Bekaert M."/>
        </authorList>
    </citation>
    <scope>NUCLEOTIDE SEQUENCE</scope>
    <source>
        <strain evidence="10">IoA-00</strain>
    </source>
</reference>
<protein>
    <submittedName>
        <fullName evidence="10">(salmon louse) hypothetical protein</fullName>
    </submittedName>
</protein>
<accession>A0A7R8CZZ0</accession>
<feature type="transmembrane region" description="Helical" evidence="8">
    <location>
        <begin position="72"/>
        <end position="96"/>
    </location>
</feature>
<evidence type="ECO:0000259" key="9">
    <source>
        <dbReference type="PROSITE" id="PS50262"/>
    </source>
</evidence>
<evidence type="ECO:0000313" key="10">
    <source>
        <dbReference type="EMBL" id="CAF2979868.1"/>
    </source>
</evidence>
<keyword evidence="6" id="KW-0807">Transducer</keyword>
<dbReference type="InterPro" id="IPR052954">
    <property type="entry name" value="GPCR-Ligand_Int"/>
</dbReference>
<feature type="transmembrane region" description="Helical" evidence="8">
    <location>
        <begin position="554"/>
        <end position="572"/>
    </location>
</feature>
<feature type="transmembrane region" description="Helical" evidence="8">
    <location>
        <begin position="333"/>
        <end position="354"/>
    </location>
</feature>
<dbReference type="EMBL" id="HG994585">
    <property type="protein sequence ID" value="CAF2979868.1"/>
    <property type="molecule type" value="Genomic_DNA"/>
</dbReference>
<feature type="transmembrane region" description="Helical" evidence="8">
    <location>
        <begin position="612"/>
        <end position="630"/>
    </location>
</feature>
<comment type="similarity">
    <text evidence="2 6">Belongs to the G-protein coupled receptor 1 family.</text>
</comment>
<sequence length="645" mass="74559">MASLTCETTFVIHPNGFKSFIKRSGSVGTPRTRVKKPPSPTASPNISCSKRFCFQSSTSCLRRVFRMKDSRVFSIQAFLVWAALCLPGNIITLIMYNRIQRRAETLESFPPSGWDTGTTTLTDRAKSLCSITDFSSLFDEKVGESFSCEEVVEKFMRDKTRICSEKRESLQEECLLTFLKNLPKILDSLKQFLQSDSKQLNYTCHELMDEYGVFRNRVKFWLEGIGIVAIGIFGLCGNILTCIILRERDSNMNFNKLLIALAVADNCMILDLIIEKAIIGCFLPNEPIWYRLSYPHLFYPIKGIIQTATIFLVVAVSAERYRAVCHPMTQRQAAYKFVLTVFFISITLKIPRFFHFEIVDNNTDYWTTKLMEDPNYIRFSSYWDDLISTGFIPLMALVYFNLRIYLKIRASAKFECRYVGGSSRPVRCTENVTLTTTLNNNNNDSVNKDINIDMGQLGNEKHPSFSSSKRSKSNNNRSSMERNGHQFKRSEGKNHTNIRHNLNNLDPSPQEPLFRNSSSRSYSSRFQSRINRQKNISTSCREADHFRKRREKSTMILVAIVIIFIVCHSYRLSLKVYEVANPDVHTMEHFKYCHTLGRHHVPVVSYILHNTHYVFLVLNSSLNFIIYCCVGKEFRNKMMKLFHVR</sequence>
<feature type="transmembrane region" description="Helical" evidence="8">
    <location>
        <begin position="386"/>
        <end position="406"/>
    </location>
</feature>
<feature type="transmembrane region" description="Helical" evidence="8">
    <location>
        <begin position="257"/>
        <end position="279"/>
    </location>
</feature>
<evidence type="ECO:0000256" key="4">
    <source>
        <dbReference type="ARBA" id="ARBA00022989"/>
    </source>
</evidence>
<dbReference type="OrthoDB" id="10011262at2759"/>
<dbReference type="PROSITE" id="PS00237">
    <property type="entry name" value="G_PROTEIN_RECEP_F1_1"/>
    <property type="match status" value="1"/>
</dbReference>
<keyword evidence="3 6" id="KW-0812">Transmembrane</keyword>
<evidence type="ECO:0000256" key="3">
    <source>
        <dbReference type="ARBA" id="ARBA00022692"/>
    </source>
</evidence>
<keyword evidence="6" id="KW-0675">Receptor</keyword>
<gene>
    <name evidence="10" type="ORF">LSAA_11605</name>
</gene>
<dbReference type="SUPFAM" id="SSF81321">
    <property type="entry name" value="Family A G protein-coupled receptor-like"/>
    <property type="match status" value="1"/>
</dbReference>
<proteinExistence type="inferred from homology"/>
<feature type="transmembrane region" description="Helical" evidence="8">
    <location>
        <begin position="299"/>
        <end position="321"/>
    </location>
</feature>
<evidence type="ECO:0000256" key="7">
    <source>
        <dbReference type="SAM" id="MobiDB-lite"/>
    </source>
</evidence>
<evidence type="ECO:0000256" key="8">
    <source>
        <dbReference type="SAM" id="Phobius"/>
    </source>
</evidence>
<organism evidence="10 11">
    <name type="scientific">Lepeophtheirus salmonis</name>
    <name type="common">Salmon louse</name>
    <name type="synonym">Caligus salmonis</name>
    <dbReference type="NCBI Taxonomy" id="72036"/>
    <lineage>
        <taxon>Eukaryota</taxon>
        <taxon>Metazoa</taxon>
        <taxon>Ecdysozoa</taxon>
        <taxon>Arthropoda</taxon>
        <taxon>Crustacea</taxon>
        <taxon>Multicrustacea</taxon>
        <taxon>Hexanauplia</taxon>
        <taxon>Copepoda</taxon>
        <taxon>Siphonostomatoida</taxon>
        <taxon>Caligidae</taxon>
        <taxon>Lepeophtheirus</taxon>
    </lineage>
</organism>
<keyword evidence="4 8" id="KW-1133">Transmembrane helix</keyword>
<feature type="region of interest" description="Disordered" evidence="7">
    <location>
        <begin position="438"/>
        <end position="528"/>
    </location>
</feature>
<feature type="region of interest" description="Disordered" evidence="7">
    <location>
        <begin position="23"/>
        <end position="44"/>
    </location>
</feature>
<feature type="compositionally biased region" description="Basic and acidic residues" evidence="7">
    <location>
        <begin position="479"/>
        <end position="494"/>
    </location>
</feature>
<keyword evidence="6" id="KW-0297">G-protein coupled receptor</keyword>
<evidence type="ECO:0000256" key="6">
    <source>
        <dbReference type="RuleBase" id="RU000688"/>
    </source>
</evidence>